<dbReference type="AlphaFoldDB" id="A0A5R9LM33"/>
<feature type="compositionally biased region" description="Basic residues" evidence="1">
    <location>
        <begin position="120"/>
        <end position="129"/>
    </location>
</feature>
<dbReference type="Pfam" id="PF10748">
    <property type="entry name" value="HofP"/>
    <property type="match status" value="1"/>
</dbReference>
<dbReference type="EMBL" id="VCHQ01000005">
    <property type="protein sequence ID" value="TLV22191.1"/>
    <property type="molecule type" value="Genomic_DNA"/>
</dbReference>
<proteinExistence type="predicted"/>
<keyword evidence="3" id="KW-1185">Reference proteome</keyword>
<dbReference type="InterPro" id="IPR019684">
    <property type="entry name" value="HofP"/>
</dbReference>
<protein>
    <submittedName>
        <fullName evidence="2">DUF2531 family protein</fullName>
    </submittedName>
</protein>
<name>A0A5R9LM33_9ENTR</name>
<organism evidence="2 3">
    <name type="scientific">Klebsiella indica</name>
    <dbReference type="NCBI Taxonomy" id="2582917"/>
    <lineage>
        <taxon>Bacteria</taxon>
        <taxon>Pseudomonadati</taxon>
        <taxon>Pseudomonadota</taxon>
        <taxon>Gammaproteobacteria</taxon>
        <taxon>Enterobacterales</taxon>
        <taxon>Enterobacteriaceae</taxon>
        <taxon>Klebsiella/Raoultella group</taxon>
        <taxon>Klebsiella</taxon>
    </lineage>
</organism>
<sequence length="135" mass="15457">MRNKWSSLLLFPFLLFAEERDPFQPAIDLCRTTQLNQWRYGGAIGDSLVLTGILQDSDGKWRRVKVDETLSTNWRITLLTTEKIVIVTGPGCEPAQWVWQRKGIKNDEMDKSAVSAVAGNRHRGQKRSSRVADRR</sequence>
<dbReference type="RefSeq" id="WP_138359250.1">
    <property type="nucleotide sequence ID" value="NZ_VCHQ01000005.1"/>
</dbReference>
<gene>
    <name evidence="2" type="ORF">FE839_03640</name>
</gene>
<evidence type="ECO:0000313" key="3">
    <source>
        <dbReference type="Proteomes" id="UP000307430"/>
    </source>
</evidence>
<reference evidence="2 3" key="1">
    <citation type="submission" date="2019-05" db="EMBL/GenBank/DDBJ databases">
        <title>Genome sequence of Klebsiella sp strain TOUT106.</title>
        <authorList>
            <person name="Rahi P."/>
            <person name="Chaudhari D."/>
        </authorList>
    </citation>
    <scope>NUCLEOTIDE SEQUENCE [LARGE SCALE GENOMIC DNA]</scope>
    <source>
        <strain evidence="2 3">TOUT106</strain>
    </source>
</reference>
<comment type="caution">
    <text evidence="2">The sequence shown here is derived from an EMBL/GenBank/DDBJ whole genome shotgun (WGS) entry which is preliminary data.</text>
</comment>
<feature type="region of interest" description="Disordered" evidence="1">
    <location>
        <begin position="115"/>
        <end position="135"/>
    </location>
</feature>
<evidence type="ECO:0000256" key="1">
    <source>
        <dbReference type="SAM" id="MobiDB-lite"/>
    </source>
</evidence>
<evidence type="ECO:0000313" key="2">
    <source>
        <dbReference type="EMBL" id="TLV22191.1"/>
    </source>
</evidence>
<accession>A0A5R9LM33</accession>
<dbReference type="Proteomes" id="UP000307430">
    <property type="component" value="Unassembled WGS sequence"/>
</dbReference>